<dbReference type="AlphaFoldDB" id="A0A3N4Z978"/>
<dbReference type="RefSeq" id="WP_123917573.1">
    <property type="nucleotide sequence ID" value="NZ_RKRA01000001.1"/>
</dbReference>
<name>A0A3N4Z978_9MICO</name>
<dbReference type="EMBL" id="RKRA01000001">
    <property type="protein sequence ID" value="RPF27790.1"/>
    <property type="molecule type" value="Genomic_DNA"/>
</dbReference>
<organism evidence="2 3">
    <name type="scientific">Georgenia muralis</name>
    <dbReference type="NCBI Taxonomy" id="154117"/>
    <lineage>
        <taxon>Bacteria</taxon>
        <taxon>Bacillati</taxon>
        <taxon>Actinomycetota</taxon>
        <taxon>Actinomycetes</taxon>
        <taxon>Micrococcales</taxon>
        <taxon>Bogoriellaceae</taxon>
        <taxon>Georgenia</taxon>
    </lineage>
</organism>
<gene>
    <name evidence="2" type="ORF">EDD32_2290</name>
</gene>
<dbReference type="OrthoDB" id="5195480at2"/>
<proteinExistence type="predicted"/>
<feature type="region of interest" description="Disordered" evidence="1">
    <location>
        <begin position="1"/>
        <end position="44"/>
    </location>
</feature>
<protein>
    <submittedName>
        <fullName evidence="2">Uncharacterized protein</fullName>
    </submittedName>
</protein>
<keyword evidence="3" id="KW-1185">Reference proteome</keyword>
<reference evidence="2 3" key="1">
    <citation type="submission" date="2018-11" db="EMBL/GenBank/DDBJ databases">
        <title>Sequencing the genomes of 1000 actinobacteria strains.</title>
        <authorList>
            <person name="Klenk H.-P."/>
        </authorList>
    </citation>
    <scope>NUCLEOTIDE SEQUENCE [LARGE SCALE GENOMIC DNA]</scope>
    <source>
        <strain evidence="2 3">DSM 14418</strain>
    </source>
</reference>
<dbReference type="Proteomes" id="UP000280726">
    <property type="component" value="Unassembled WGS sequence"/>
</dbReference>
<accession>A0A3N4Z978</accession>
<comment type="caution">
    <text evidence="2">The sequence shown here is derived from an EMBL/GenBank/DDBJ whole genome shotgun (WGS) entry which is preliminary data.</text>
</comment>
<evidence type="ECO:0000256" key="1">
    <source>
        <dbReference type="SAM" id="MobiDB-lite"/>
    </source>
</evidence>
<evidence type="ECO:0000313" key="2">
    <source>
        <dbReference type="EMBL" id="RPF27790.1"/>
    </source>
</evidence>
<feature type="compositionally biased region" description="Basic and acidic residues" evidence="1">
    <location>
        <begin position="7"/>
        <end position="26"/>
    </location>
</feature>
<sequence length="56" mass="6199">MGEAPYEEQHGAKDFREMPDPVRLEDTVTTQATSDAPDPTMGRDADTEWLLKYGAG</sequence>
<evidence type="ECO:0000313" key="3">
    <source>
        <dbReference type="Proteomes" id="UP000280726"/>
    </source>
</evidence>